<dbReference type="OMA" id="NHINITP"/>
<dbReference type="PANTHER" id="PTHR19143:SF458">
    <property type="entry name" value="FIBRINOGEN C-TERMINAL DOMAIN-CONTAINING PROTEIN-RELATED"/>
    <property type="match status" value="1"/>
</dbReference>
<name>A0A8T0EI08_ARGBR</name>
<dbReference type="Pfam" id="PF00147">
    <property type="entry name" value="Fibrinogen_C"/>
    <property type="match status" value="1"/>
</dbReference>
<dbReference type="InterPro" id="IPR020837">
    <property type="entry name" value="Fibrinogen_CS"/>
</dbReference>
<dbReference type="Proteomes" id="UP000807504">
    <property type="component" value="Unassembled WGS sequence"/>
</dbReference>
<sequence>MMHYLQISLILFSLAVSQTTGNETPLCNQNERSSFYLEVAVDMINKAKLHYPASPMIAQVTAASPVDCADILRNGNNTSGVYTIWPKSRLIDGKPLDVFCDMDTDGGGWTVLQRRGQFNRSNDFFFKDWASYKSGFGEIEKDFWIGNDNMFALTNQRLYSIRFDLVDMRDEKRYAFYDTFWIDDENNKYTLHIQGYSGNAGESMALNHGNKKFSTKDQDNDGYKDGSCAEKYKGGWWYESCLSSNLNGLYLTETHEINGIGLYWSGWKVMHDSLKATEMKIRPKHFKI</sequence>
<keyword evidence="2" id="KW-1015">Disulfide bond</keyword>
<gene>
    <name evidence="6" type="ORF">HNY73_015888</name>
</gene>
<dbReference type="InterPro" id="IPR014716">
    <property type="entry name" value="Fibrinogen_a/b/g_C_1"/>
</dbReference>
<feature type="signal peptide" evidence="4">
    <location>
        <begin position="1"/>
        <end position="21"/>
    </location>
</feature>
<reference evidence="6" key="1">
    <citation type="journal article" date="2020" name="bioRxiv">
        <title>Chromosome-level reference genome of the European wasp spider Argiope bruennichi: a resource for studies on range expansion and evolutionary adaptation.</title>
        <authorList>
            <person name="Sheffer M.M."/>
            <person name="Hoppe A."/>
            <person name="Krehenwinkel H."/>
            <person name="Uhl G."/>
            <person name="Kuss A.W."/>
            <person name="Jensen L."/>
            <person name="Jensen C."/>
            <person name="Gillespie R.G."/>
            <person name="Hoff K.J."/>
            <person name="Prost S."/>
        </authorList>
    </citation>
    <scope>NUCLEOTIDE SEQUENCE</scope>
</reference>
<dbReference type="InterPro" id="IPR036056">
    <property type="entry name" value="Fibrinogen-like_C"/>
</dbReference>
<dbReference type="CDD" id="cd00087">
    <property type="entry name" value="FReD"/>
    <property type="match status" value="1"/>
</dbReference>
<dbReference type="Gene3D" id="3.90.215.10">
    <property type="entry name" value="Gamma Fibrinogen, chain A, domain 1"/>
    <property type="match status" value="1"/>
</dbReference>
<feature type="domain" description="Fibrinogen C-terminal" evidence="5">
    <location>
        <begin position="59"/>
        <end position="285"/>
    </location>
</feature>
<evidence type="ECO:0000256" key="1">
    <source>
        <dbReference type="ARBA" id="ARBA00022837"/>
    </source>
</evidence>
<dbReference type="GO" id="GO:0098609">
    <property type="term" value="P:cell-cell adhesion"/>
    <property type="evidence" value="ECO:0007669"/>
    <property type="project" value="UniProtKB-ARBA"/>
</dbReference>
<dbReference type="InterPro" id="IPR002181">
    <property type="entry name" value="Fibrinogen_a/b/g_C_dom"/>
</dbReference>
<dbReference type="SMART" id="SM00186">
    <property type="entry name" value="FBG"/>
    <property type="match status" value="1"/>
</dbReference>
<keyword evidence="4" id="KW-0732">Signal</keyword>
<protein>
    <submittedName>
        <fullName evidence="6">Techylectin-5A like protein</fullName>
    </submittedName>
</protein>
<dbReference type="EMBL" id="JABXBU010002227">
    <property type="protein sequence ID" value="KAF8773208.1"/>
    <property type="molecule type" value="Genomic_DNA"/>
</dbReference>
<evidence type="ECO:0000313" key="7">
    <source>
        <dbReference type="Proteomes" id="UP000807504"/>
    </source>
</evidence>
<organism evidence="6 7">
    <name type="scientific">Argiope bruennichi</name>
    <name type="common">Wasp spider</name>
    <name type="synonym">Aranea bruennichi</name>
    <dbReference type="NCBI Taxonomy" id="94029"/>
    <lineage>
        <taxon>Eukaryota</taxon>
        <taxon>Metazoa</taxon>
        <taxon>Ecdysozoa</taxon>
        <taxon>Arthropoda</taxon>
        <taxon>Chelicerata</taxon>
        <taxon>Arachnida</taxon>
        <taxon>Araneae</taxon>
        <taxon>Araneomorphae</taxon>
        <taxon>Entelegynae</taxon>
        <taxon>Araneoidea</taxon>
        <taxon>Araneidae</taxon>
        <taxon>Argiope</taxon>
    </lineage>
</organism>
<dbReference type="FunFam" id="3.90.215.10:FF:000001">
    <property type="entry name" value="Tenascin isoform 1"/>
    <property type="match status" value="1"/>
</dbReference>
<evidence type="ECO:0000256" key="2">
    <source>
        <dbReference type="ARBA" id="ARBA00023157"/>
    </source>
</evidence>
<dbReference type="NCBIfam" id="NF040941">
    <property type="entry name" value="GGGWT_bact"/>
    <property type="match status" value="1"/>
</dbReference>
<feature type="chain" id="PRO_5035931218" evidence="4">
    <location>
        <begin position="22"/>
        <end position="288"/>
    </location>
</feature>
<dbReference type="OrthoDB" id="6145874at2759"/>
<dbReference type="AlphaFoldDB" id="A0A8T0EI08"/>
<dbReference type="InterPro" id="IPR050373">
    <property type="entry name" value="Fibrinogen_C-term_domain"/>
</dbReference>
<dbReference type="PANTHER" id="PTHR19143">
    <property type="entry name" value="FIBRINOGEN/TENASCIN/ANGIOPOEITIN"/>
    <property type="match status" value="1"/>
</dbReference>
<dbReference type="PROSITE" id="PS00514">
    <property type="entry name" value="FIBRINOGEN_C_1"/>
    <property type="match status" value="1"/>
</dbReference>
<dbReference type="GO" id="GO:0030246">
    <property type="term" value="F:carbohydrate binding"/>
    <property type="evidence" value="ECO:0007669"/>
    <property type="project" value="UniProtKB-ARBA"/>
</dbReference>
<dbReference type="PROSITE" id="PS51406">
    <property type="entry name" value="FIBRINOGEN_C_2"/>
    <property type="match status" value="1"/>
</dbReference>
<comment type="caution">
    <text evidence="6">The sequence shown here is derived from an EMBL/GenBank/DDBJ whole genome shotgun (WGS) entry which is preliminary data.</text>
</comment>
<dbReference type="GO" id="GO:0005615">
    <property type="term" value="C:extracellular space"/>
    <property type="evidence" value="ECO:0007669"/>
    <property type="project" value="TreeGrafter"/>
</dbReference>
<dbReference type="SUPFAM" id="SSF56496">
    <property type="entry name" value="Fibrinogen C-terminal domain-like"/>
    <property type="match status" value="1"/>
</dbReference>
<evidence type="ECO:0000259" key="5">
    <source>
        <dbReference type="PROSITE" id="PS51406"/>
    </source>
</evidence>
<evidence type="ECO:0000256" key="4">
    <source>
        <dbReference type="SAM" id="SignalP"/>
    </source>
</evidence>
<accession>A0A8T0EI08</accession>
<proteinExistence type="predicted"/>
<comment type="function">
    <text evidence="3">Lectin involved in innate immunity. Agglutinates all types of human erythrocytes, Gram-positive and Gram-negative bacteria. Has a stronger agglutinating activity towards Gram-negative bacteria than towards Gram-positive bacteria. Specifically recognizes acetyl group-containing substances on agglutinated cells. The hemagglutinating activity was inhibited by EDTA, acetyl group-containing mono- and disaccharides, N-acetyl derivatives of amino acids, other acetyl group-containing substances, propionamide and benzamide. Enhances the antimicrobial activity of big defensin against Gram-positive bacteria but not against Gram-negative bacteria.</text>
</comment>
<reference evidence="6" key="2">
    <citation type="submission" date="2020-06" db="EMBL/GenBank/DDBJ databases">
        <authorList>
            <person name="Sheffer M."/>
        </authorList>
    </citation>
    <scope>NUCLEOTIDE SEQUENCE</scope>
</reference>
<evidence type="ECO:0000313" key="6">
    <source>
        <dbReference type="EMBL" id="KAF8773208.1"/>
    </source>
</evidence>
<evidence type="ECO:0000256" key="3">
    <source>
        <dbReference type="ARBA" id="ARBA00053344"/>
    </source>
</evidence>
<keyword evidence="1" id="KW-0106">Calcium</keyword>
<keyword evidence="7" id="KW-1185">Reference proteome</keyword>